<feature type="compositionally biased region" description="Basic and acidic residues" evidence="1">
    <location>
        <begin position="264"/>
        <end position="274"/>
    </location>
</feature>
<protein>
    <submittedName>
        <fullName evidence="2">Uncharacterized protein</fullName>
    </submittedName>
</protein>
<feature type="compositionally biased region" description="Basic and acidic residues" evidence="1">
    <location>
        <begin position="218"/>
        <end position="236"/>
    </location>
</feature>
<evidence type="ECO:0000313" key="2">
    <source>
        <dbReference type="EMBL" id="CEM45588.1"/>
    </source>
</evidence>
<dbReference type="VEuPathDB" id="CryptoDB:Cvel_7577"/>
<gene>
    <name evidence="2" type="ORF">Cvel_7577</name>
</gene>
<reference evidence="2" key="1">
    <citation type="submission" date="2014-11" db="EMBL/GenBank/DDBJ databases">
        <authorList>
            <person name="Otto D Thomas"/>
            <person name="Naeem Raeece"/>
        </authorList>
    </citation>
    <scope>NUCLEOTIDE SEQUENCE</scope>
</reference>
<evidence type="ECO:0000256" key="1">
    <source>
        <dbReference type="SAM" id="MobiDB-lite"/>
    </source>
</evidence>
<dbReference type="EMBL" id="CDMZ01003228">
    <property type="protein sequence ID" value="CEM45588.1"/>
    <property type="molecule type" value="Genomic_DNA"/>
</dbReference>
<feature type="compositionally biased region" description="Basic and acidic residues" evidence="1">
    <location>
        <begin position="64"/>
        <end position="82"/>
    </location>
</feature>
<feature type="region of interest" description="Disordered" evidence="1">
    <location>
        <begin position="203"/>
        <end position="274"/>
    </location>
</feature>
<organism evidence="2">
    <name type="scientific">Chromera velia CCMP2878</name>
    <dbReference type="NCBI Taxonomy" id="1169474"/>
    <lineage>
        <taxon>Eukaryota</taxon>
        <taxon>Sar</taxon>
        <taxon>Alveolata</taxon>
        <taxon>Colpodellida</taxon>
        <taxon>Chromeraceae</taxon>
        <taxon>Chromera</taxon>
    </lineage>
</organism>
<sequence length="274" mass="31267">MLANAGYPVTSLTRIRFGGIQLGDMAPGELRALEPDELAWAENLMESTYNQQMVISRNQTLPATKEERRAARPKTESEKTAKDLFEFLRQEEENRPDDEELKKRMTPEQFAEHLRMRKAIEKFNDPETDIENDWDFEFSREQKRAMERFDEEMDADSSAVSSGSLGAPGLGVQGGVHRGSDSDLTETFPWLEDLAMSKEEIFREGGGKGAEEEGGQEEENRWEVMRREQQLRDRIFGRGGGGLGVNEEEDALLSEEEEETEGVDLLRQRERSRG</sequence>
<feature type="compositionally biased region" description="Acidic residues" evidence="1">
    <location>
        <begin position="246"/>
        <end position="262"/>
    </location>
</feature>
<name>A0A0G4HN41_9ALVE</name>
<dbReference type="AlphaFoldDB" id="A0A0G4HN41"/>
<accession>A0A0G4HN41</accession>
<proteinExistence type="predicted"/>
<feature type="region of interest" description="Disordered" evidence="1">
    <location>
        <begin position="60"/>
        <end position="82"/>
    </location>
</feature>